<gene>
    <name evidence="1" type="ORF">KCV87_17020</name>
</gene>
<evidence type="ECO:0008006" key="3">
    <source>
        <dbReference type="Google" id="ProtNLM"/>
    </source>
</evidence>
<evidence type="ECO:0000313" key="1">
    <source>
        <dbReference type="EMBL" id="QUF07563.1"/>
    </source>
</evidence>
<protein>
    <recommendedName>
        <fullName evidence="3">Abi-like protein</fullName>
    </recommendedName>
</protein>
<dbReference type="AlphaFoldDB" id="A0AA45R7B7"/>
<organism evidence="1 2">
    <name type="scientific">Actinosynnema pretiosum subsp. pretiosum</name>
    <dbReference type="NCBI Taxonomy" id="103721"/>
    <lineage>
        <taxon>Bacteria</taxon>
        <taxon>Bacillati</taxon>
        <taxon>Actinomycetota</taxon>
        <taxon>Actinomycetes</taxon>
        <taxon>Pseudonocardiales</taxon>
        <taxon>Pseudonocardiaceae</taxon>
        <taxon>Actinosynnema</taxon>
    </lineage>
</organism>
<dbReference type="Proteomes" id="UP000677152">
    <property type="component" value="Chromosome"/>
</dbReference>
<name>A0AA45R7B7_9PSEU</name>
<dbReference type="EMBL" id="CP073249">
    <property type="protein sequence ID" value="QUF07563.1"/>
    <property type="molecule type" value="Genomic_DNA"/>
</dbReference>
<proteinExistence type="predicted"/>
<sequence>MASAFQETSGHLEVALRNGVARELERRHRRLGRPGAWWDDPARELNVAAHQAIGKARTDLRKWGKPVTGDYLVTALGFGFWRYLLTTRYTSTLWPSARRAFPHLPGKDRKLVERQVGNLHRLRNRNSHGEPVWHLPLHALREDLYDVMGYLSRELVEFAEDGCRIDGLLSDPPVRLGRGDEAGWRA</sequence>
<evidence type="ECO:0000313" key="2">
    <source>
        <dbReference type="Proteomes" id="UP000677152"/>
    </source>
</evidence>
<accession>A0AA45R7B7</accession>
<reference evidence="1" key="1">
    <citation type="submission" date="2021-04" db="EMBL/GenBank/DDBJ databases">
        <title>Genomic sequence of Actinosynnema pretiosum subsp. pretiosum ATCC 31280 (C-14919).</title>
        <authorList>
            <person name="Bai L."/>
            <person name="Wang X."/>
            <person name="Xiao Y."/>
        </authorList>
    </citation>
    <scope>NUCLEOTIDE SEQUENCE</scope>
    <source>
        <strain evidence="1">ATCC 31280</strain>
    </source>
</reference>